<evidence type="ECO:0000313" key="4">
    <source>
        <dbReference type="EMBL" id="QDH20597.1"/>
    </source>
</evidence>
<dbReference type="KEGG" id="saca:FFV09_06795"/>
<dbReference type="SUPFAM" id="SSF51735">
    <property type="entry name" value="NAD(P)-binding Rossmann-fold domains"/>
    <property type="match status" value="1"/>
</dbReference>
<keyword evidence="5" id="KW-1185">Reference proteome</keyword>
<evidence type="ECO:0000259" key="3">
    <source>
        <dbReference type="Pfam" id="PF22725"/>
    </source>
</evidence>
<accession>A0A4Y6UWE5</accession>
<dbReference type="SUPFAM" id="SSF55347">
    <property type="entry name" value="Glyceraldehyde-3-phosphate dehydrogenase-like, C-terminal domain"/>
    <property type="match status" value="1"/>
</dbReference>
<feature type="domain" description="GFO/IDH/MocA-like oxidoreductase" evidence="3">
    <location>
        <begin position="132"/>
        <end position="257"/>
    </location>
</feature>
<feature type="domain" description="Gfo/Idh/MocA-like oxidoreductase N-terminal" evidence="2">
    <location>
        <begin position="6"/>
        <end position="115"/>
    </location>
</feature>
<dbReference type="OrthoDB" id="9815825at2"/>
<dbReference type="InterPro" id="IPR036291">
    <property type="entry name" value="NAD(P)-bd_dom_sf"/>
</dbReference>
<dbReference type="InterPro" id="IPR000683">
    <property type="entry name" value="Gfo/Idh/MocA-like_OxRdtase_N"/>
</dbReference>
<dbReference type="EMBL" id="CP041217">
    <property type="protein sequence ID" value="QDH20597.1"/>
    <property type="molecule type" value="Genomic_DNA"/>
</dbReference>
<evidence type="ECO:0000259" key="2">
    <source>
        <dbReference type="Pfam" id="PF01408"/>
    </source>
</evidence>
<dbReference type="Gene3D" id="3.40.50.720">
    <property type="entry name" value="NAD(P)-binding Rossmann-like Domain"/>
    <property type="match status" value="1"/>
</dbReference>
<dbReference type="PANTHER" id="PTHR43818:SF11">
    <property type="entry name" value="BCDNA.GH03377"/>
    <property type="match status" value="1"/>
</dbReference>
<dbReference type="Gene3D" id="3.30.360.10">
    <property type="entry name" value="Dihydrodipicolinate Reductase, domain 2"/>
    <property type="match status" value="1"/>
</dbReference>
<dbReference type="AlphaFoldDB" id="A0A4Y6UWE5"/>
<dbReference type="Proteomes" id="UP000316968">
    <property type="component" value="Chromosome"/>
</dbReference>
<dbReference type="InterPro" id="IPR055170">
    <property type="entry name" value="GFO_IDH_MocA-like_dom"/>
</dbReference>
<evidence type="ECO:0000256" key="1">
    <source>
        <dbReference type="ARBA" id="ARBA00023002"/>
    </source>
</evidence>
<dbReference type="PANTHER" id="PTHR43818">
    <property type="entry name" value="BCDNA.GH03377"/>
    <property type="match status" value="1"/>
</dbReference>
<proteinExistence type="predicted"/>
<dbReference type="InterPro" id="IPR050463">
    <property type="entry name" value="Gfo/Idh/MocA_oxidrdct_glycsds"/>
</dbReference>
<organism evidence="4 5">
    <name type="scientific">Saccharibacillus brassicae</name>
    <dbReference type="NCBI Taxonomy" id="2583377"/>
    <lineage>
        <taxon>Bacteria</taxon>
        <taxon>Bacillati</taxon>
        <taxon>Bacillota</taxon>
        <taxon>Bacilli</taxon>
        <taxon>Bacillales</taxon>
        <taxon>Paenibacillaceae</taxon>
        <taxon>Saccharibacillus</taxon>
    </lineage>
</organism>
<protein>
    <submittedName>
        <fullName evidence="4">Gfo/Idh/MocA family oxidoreductase</fullName>
    </submittedName>
</protein>
<dbReference type="GO" id="GO:0000166">
    <property type="term" value="F:nucleotide binding"/>
    <property type="evidence" value="ECO:0007669"/>
    <property type="project" value="InterPro"/>
</dbReference>
<dbReference type="RefSeq" id="WP_141447160.1">
    <property type="nucleotide sequence ID" value="NZ_CP041217.1"/>
</dbReference>
<evidence type="ECO:0000313" key="5">
    <source>
        <dbReference type="Proteomes" id="UP000316968"/>
    </source>
</evidence>
<sequence>MTKTGAAIIGCGTIFAQHARALANMEEAQLRLAVDLDLPRAEREAAAYGCEAARDYRTVLERPDIEVVHLCTPHHLHAEMAAELLAAGKHVLTEKPIAHTPEAARSLRIAAAAAGPAQLGVVFQNRYNESSRQIREIIDSGRLGRLLCLKGAVTWSRSPDYYTDNPWRGRIATEGGGLLINQTIHTLDLLQWFAGGEIERIAGSVTTDALGDYIEVEDTAHACLDFSNGVRALFYGTNAYLANSPVELELIFEQGVLLQRRDRLYLLQEGEETELCRPARSAAGAKSYWGLSHGLLIEDFYRHVRAGRKFWLDAEEGGRALDLVHGIYAASRAQALRPTGTPLSTRVTRAD</sequence>
<dbReference type="Pfam" id="PF01408">
    <property type="entry name" value="GFO_IDH_MocA"/>
    <property type="match status" value="1"/>
</dbReference>
<gene>
    <name evidence="4" type="ORF">FFV09_06795</name>
</gene>
<keyword evidence="1" id="KW-0560">Oxidoreductase</keyword>
<dbReference type="GO" id="GO:0016491">
    <property type="term" value="F:oxidoreductase activity"/>
    <property type="evidence" value="ECO:0007669"/>
    <property type="project" value="UniProtKB-KW"/>
</dbReference>
<name>A0A4Y6UWE5_SACBS</name>
<dbReference type="Pfam" id="PF22725">
    <property type="entry name" value="GFO_IDH_MocA_C3"/>
    <property type="match status" value="1"/>
</dbReference>
<reference evidence="4 5" key="1">
    <citation type="submission" date="2019-06" db="EMBL/GenBank/DDBJ databases">
        <title>Saccharibacillus brassicae sp. nov., an endophytic bacterium isolated from Chinese cabbage seeds (Brassica pekinensis).</title>
        <authorList>
            <person name="Jiang L."/>
            <person name="Lee J."/>
            <person name="Kim S.W."/>
        </authorList>
    </citation>
    <scope>NUCLEOTIDE SEQUENCE [LARGE SCALE GENOMIC DNA]</scope>
    <source>
        <strain evidence="5">KCTC 43072 / ATSA2</strain>
    </source>
</reference>